<dbReference type="GO" id="GO:0005737">
    <property type="term" value="C:cytoplasm"/>
    <property type="evidence" value="ECO:0007669"/>
    <property type="project" value="InterPro"/>
</dbReference>
<dbReference type="InterPro" id="IPR036695">
    <property type="entry name" value="Arg-tRNA-synth_N_sf"/>
</dbReference>
<proteinExistence type="predicted"/>
<evidence type="ECO:0000256" key="1">
    <source>
        <dbReference type="SAM" id="Coils"/>
    </source>
</evidence>
<name>A0A8C9DDE2_PROSS</name>
<feature type="domain" description="Arginyl tRNA synthetase N-terminal" evidence="2">
    <location>
        <begin position="79"/>
        <end position="125"/>
    </location>
</feature>
<dbReference type="AlphaFoldDB" id="A0A8C9DDE2"/>
<dbReference type="GO" id="GO:0005524">
    <property type="term" value="F:ATP binding"/>
    <property type="evidence" value="ECO:0007669"/>
    <property type="project" value="InterPro"/>
</dbReference>
<dbReference type="Gene3D" id="3.30.1360.70">
    <property type="entry name" value="Arginyl tRNA synthetase N-terminal domain"/>
    <property type="match status" value="1"/>
</dbReference>
<sequence length="129" mass="14551">MDGLVAQCSARLLQQEREIKSLTAEIDQLKNCGCLEASPNLEQLREENLKLKYRLNILRRSLQAEKNRPTKNMININSRLQEVFGCAIKAAYPDLENPPLLVTPSQQPKFGDYQCNSAMGISQVLLMST</sequence>
<dbReference type="GO" id="GO:0004814">
    <property type="term" value="F:arginine-tRNA ligase activity"/>
    <property type="evidence" value="ECO:0007669"/>
    <property type="project" value="InterPro"/>
</dbReference>
<evidence type="ECO:0000259" key="2">
    <source>
        <dbReference type="Pfam" id="PF03485"/>
    </source>
</evidence>
<protein>
    <submittedName>
        <fullName evidence="3">Arginyl-tRNA synthetase 1</fullName>
    </submittedName>
</protein>
<dbReference type="GO" id="GO:0006420">
    <property type="term" value="P:arginyl-tRNA aminoacylation"/>
    <property type="evidence" value="ECO:0007669"/>
    <property type="project" value="InterPro"/>
</dbReference>
<organism evidence="3 4">
    <name type="scientific">Prolemur simus</name>
    <name type="common">Greater bamboo lemur</name>
    <name type="synonym">Hapalemur simus</name>
    <dbReference type="NCBI Taxonomy" id="1328070"/>
    <lineage>
        <taxon>Eukaryota</taxon>
        <taxon>Metazoa</taxon>
        <taxon>Chordata</taxon>
        <taxon>Craniata</taxon>
        <taxon>Vertebrata</taxon>
        <taxon>Euteleostomi</taxon>
        <taxon>Mammalia</taxon>
        <taxon>Eutheria</taxon>
        <taxon>Euarchontoglires</taxon>
        <taxon>Primates</taxon>
        <taxon>Strepsirrhini</taxon>
        <taxon>Lemuriformes</taxon>
        <taxon>Lemuridae</taxon>
        <taxon>Prolemur</taxon>
    </lineage>
</organism>
<dbReference type="GeneTree" id="ENSGT00530000063407"/>
<evidence type="ECO:0000313" key="3">
    <source>
        <dbReference type="Ensembl" id="ENSPSMP00000001061.1"/>
    </source>
</evidence>
<accession>A0A8C9DDE2</accession>
<dbReference type="InterPro" id="IPR005148">
    <property type="entry name" value="Arg-tRNA-synth_N"/>
</dbReference>
<reference evidence="3" key="2">
    <citation type="submission" date="2025-09" db="UniProtKB">
        <authorList>
            <consortium name="Ensembl"/>
        </authorList>
    </citation>
    <scope>IDENTIFICATION</scope>
</reference>
<dbReference type="Proteomes" id="UP000694414">
    <property type="component" value="Unplaced"/>
</dbReference>
<reference evidence="3" key="1">
    <citation type="submission" date="2025-08" db="UniProtKB">
        <authorList>
            <consortium name="Ensembl"/>
        </authorList>
    </citation>
    <scope>IDENTIFICATION</scope>
</reference>
<dbReference type="Pfam" id="PF03485">
    <property type="entry name" value="Arg_tRNA_synt_N"/>
    <property type="match status" value="1"/>
</dbReference>
<dbReference type="SUPFAM" id="SSF55190">
    <property type="entry name" value="Arginyl-tRNA synthetase (ArgRS), N-terminal 'additional' domain"/>
    <property type="match status" value="1"/>
</dbReference>
<evidence type="ECO:0000313" key="4">
    <source>
        <dbReference type="Proteomes" id="UP000694414"/>
    </source>
</evidence>
<dbReference type="Ensembl" id="ENSPSMT00000001191.1">
    <property type="protein sequence ID" value="ENSPSMP00000001061.1"/>
    <property type="gene ID" value="ENSPSMG00000000721.1"/>
</dbReference>
<feature type="coiled-coil region" evidence="1">
    <location>
        <begin position="5"/>
        <end position="61"/>
    </location>
</feature>
<keyword evidence="1" id="KW-0175">Coiled coil</keyword>
<gene>
    <name evidence="3" type="primary">RARS1</name>
</gene>
<keyword evidence="4" id="KW-1185">Reference proteome</keyword>